<dbReference type="PANTHER" id="PTHR13799:SF14">
    <property type="entry name" value="GTP CYCLOHYDROLASE 1 TYPE 2 HOMOLOG"/>
    <property type="match status" value="1"/>
</dbReference>
<dbReference type="Gene3D" id="3.40.1390.30">
    <property type="entry name" value="NIF3 (NGG1p interacting factor 3)-like"/>
    <property type="match status" value="2"/>
</dbReference>
<evidence type="ECO:0000256" key="2">
    <source>
        <dbReference type="ARBA" id="ARBA00022723"/>
    </source>
</evidence>
<dbReference type="GO" id="GO:0005737">
    <property type="term" value="C:cytoplasm"/>
    <property type="evidence" value="ECO:0007669"/>
    <property type="project" value="TreeGrafter"/>
</dbReference>
<dbReference type="EMBL" id="DSJL01000011">
    <property type="protein sequence ID" value="HEF65869.1"/>
    <property type="molecule type" value="Genomic_DNA"/>
</dbReference>
<keyword evidence="2 3" id="KW-0479">Metal-binding</keyword>
<organism evidence="4">
    <name type="scientific">Thermomicrobium roseum</name>
    <dbReference type="NCBI Taxonomy" id="500"/>
    <lineage>
        <taxon>Bacteria</taxon>
        <taxon>Pseudomonadati</taxon>
        <taxon>Thermomicrobiota</taxon>
        <taxon>Thermomicrobia</taxon>
        <taxon>Thermomicrobiales</taxon>
        <taxon>Thermomicrobiaceae</taxon>
        <taxon>Thermomicrobium</taxon>
    </lineage>
</organism>
<dbReference type="InterPro" id="IPR002678">
    <property type="entry name" value="DUF34/NIF3"/>
</dbReference>
<dbReference type="InterPro" id="IPR036069">
    <property type="entry name" value="DUF34/NIF3_sf"/>
</dbReference>
<sequence length="252" mass="27066">MVDLGELVRYCDRLLECSRFRDAATNGLQVEGRSVVRRLAVAVSANRATIERAISWDADALLVHHGLFWGESARAVTGVLRQRLRPLLVHDVSLLAYHLPLDAHPELGNNAQLAFALGLEPVEPFAEIAGSSIGWIARAEPPRPLRDLIAVIEQHTDRAPTVLPGGPETVRRVAILTGSGASALGEAAERGCDVLLTGEARETTMALARELGITVIAAGHEATERLGVQALARHLAATFGLETTFLHDPNPI</sequence>
<reference evidence="4" key="1">
    <citation type="journal article" date="2020" name="mSystems">
        <title>Genome- and Community-Level Interaction Insights into Carbon Utilization and Element Cycling Functions of Hydrothermarchaeota in Hydrothermal Sediment.</title>
        <authorList>
            <person name="Zhou Z."/>
            <person name="Liu Y."/>
            <person name="Xu W."/>
            <person name="Pan J."/>
            <person name="Luo Z.H."/>
            <person name="Li M."/>
        </authorList>
    </citation>
    <scope>NUCLEOTIDE SEQUENCE [LARGE SCALE GENOMIC DNA]</scope>
    <source>
        <strain evidence="4">SpSt-222</strain>
    </source>
</reference>
<proteinExistence type="inferred from homology"/>
<dbReference type="Pfam" id="PF01784">
    <property type="entry name" value="DUF34_NIF3"/>
    <property type="match status" value="1"/>
</dbReference>
<dbReference type="SUPFAM" id="SSF102705">
    <property type="entry name" value="NIF3 (NGG1p interacting factor 3)-like"/>
    <property type="match status" value="1"/>
</dbReference>
<comment type="similarity">
    <text evidence="1">Belongs to the GTP cyclohydrolase I type 2/NIF3 family.</text>
</comment>
<feature type="binding site" evidence="3">
    <location>
        <position position="220"/>
    </location>
    <ligand>
        <name>a divalent metal cation</name>
        <dbReference type="ChEBI" id="CHEBI:60240"/>
        <label>1</label>
    </ligand>
</feature>
<evidence type="ECO:0000256" key="1">
    <source>
        <dbReference type="ARBA" id="ARBA00006964"/>
    </source>
</evidence>
<dbReference type="PANTHER" id="PTHR13799">
    <property type="entry name" value="NGG1 INTERACTING FACTOR 3"/>
    <property type="match status" value="1"/>
</dbReference>
<feature type="binding site" evidence="3">
    <location>
        <position position="224"/>
    </location>
    <ligand>
        <name>a divalent metal cation</name>
        <dbReference type="ChEBI" id="CHEBI:60240"/>
        <label>1</label>
    </ligand>
</feature>
<evidence type="ECO:0000256" key="3">
    <source>
        <dbReference type="PIRSR" id="PIRSR602678-1"/>
    </source>
</evidence>
<evidence type="ECO:0000313" key="4">
    <source>
        <dbReference type="EMBL" id="HEF65869.1"/>
    </source>
</evidence>
<dbReference type="GO" id="GO:0046872">
    <property type="term" value="F:metal ion binding"/>
    <property type="evidence" value="ECO:0007669"/>
    <property type="project" value="UniProtKB-KW"/>
</dbReference>
<gene>
    <name evidence="4" type="ORF">ENP47_09770</name>
</gene>
<feature type="binding site" evidence="3">
    <location>
        <position position="64"/>
    </location>
    <ligand>
        <name>a divalent metal cation</name>
        <dbReference type="ChEBI" id="CHEBI:60240"/>
        <label>2</label>
    </ligand>
</feature>
<feature type="binding site" evidence="3">
    <location>
        <position position="102"/>
    </location>
    <ligand>
        <name>a divalent metal cation</name>
        <dbReference type="ChEBI" id="CHEBI:60240"/>
        <label>1</label>
    </ligand>
</feature>
<accession>A0A7C1JV95</accession>
<feature type="binding site" evidence="3">
    <location>
        <position position="65"/>
    </location>
    <ligand>
        <name>a divalent metal cation</name>
        <dbReference type="ChEBI" id="CHEBI:60240"/>
        <label>1</label>
    </ligand>
</feature>
<comment type="caution">
    <text evidence="4">The sequence shown here is derived from an EMBL/GenBank/DDBJ whole genome shotgun (WGS) entry which is preliminary data.</text>
</comment>
<dbReference type="AlphaFoldDB" id="A0A7C1JV95"/>
<name>A0A7C1JV95_THERO</name>
<protein>
    <submittedName>
        <fullName evidence="4">Nif3-like dinuclear metal center hexameric protein</fullName>
    </submittedName>
</protein>
<dbReference type="NCBIfam" id="TIGR00486">
    <property type="entry name" value="YbgI_SA1388"/>
    <property type="match status" value="1"/>
</dbReference>